<name>A0A8S5SMV4_9CAUD</name>
<sequence>MENMEDLKKLYEYINNELIPKYDGLEKCTMHILPDVLEAKVEFLIKANENLDFDDFGLLNYLINIDIVNAAYEILNEVYPQPYIYVLSRY</sequence>
<accession>A0A8S5SMV4</accession>
<dbReference type="EMBL" id="BK032636">
    <property type="protein sequence ID" value="DAF52404.1"/>
    <property type="molecule type" value="Genomic_DNA"/>
</dbReference>
<organism evidence="1">
    <name type="scientific">Siphoviridae sp. cteZR38</name>
    <dbReference type="NCBI Taxonomy" id="2827906"/>
    <lineage>
        <taxon>Viruses</taxon>
        <taxon>Duplodnaviria</taxon>
        <taxon>Heunggongvirae</taxon>
        <taxon>Uroviricota</taxon>
        <taxon>Caudoviricetes</taxon>
    </lineage>
</organism>
<evidence type="ECO:0000313" key="1">
    <source>
        <dbReference type="EMBL" id="DAF52404.1"/>
    </source>
</evidence>
<protein>
    <submittedName>
        <fullName evidence="1">Uncharacterized protein</fullName>
    </submittedName>
</protein>
<proteinExistence type="predicted"/>
<reference evidence="1" key="1">
    <citation type="journal article" date="2021" name="Proc. Natl. Acad. Sci. U.S.A.">
        <title>A Catalog of Tens of Thousands of Viruses from Human Metagenomes Reveals Hidden Associations with Chronic Diseases.</title>
        <authorList>
            <person name="Tisza M.J."/>
            <person name="Buck C.B."/>
        </authorList>
    </citation>
    <scope>NUCLEOTIDE SEQUENCE</scope>
    <source>
        <strain evidence="1">CteZR38</strain>
    </source>
</reference>